<reference evidence="1 2" key="1">
    <citation type="submission" date="2019-06" db="EMBL/GenBank/DDBJ databases">
        <authorList>
            <person name="Livingstone P."/>
            <person name="Whitworth D."/>
        </authorList>
    </citation>
    <scope>NUCLEOTIDE SEQUENCE [LARGE SCALE GENOMIC DNA]</scope>
    <source>
        <strain evidence="1 2">AM401</strain>
    </source>
</reference>
<dbReference type="OrthoDB" id="72030at2"/>
<dbReference type="AlphaFoldDB" id="A0A540WNG9"/>
<protein>
    <submittedName>
        <fullName evidence="1">Uncharacterized protein</fullName>
    </submittedName>
</protein>
<sequence length="157" mass="17024">MSVEGGDLGDADFLAAVEAATYPGERFRHREHLRLAWLCLRAEGFEAGLARLRDLIRRYATTLGAAGKYHETLTRGWAELVQGAMDESPGSASLEALLETTPELADAKLLARHYQKETLDSAEARASWVAPDLKPLRAGAALRGIGGSALRERVRGP</sequence>
<dbReference type="EMBL" id="VIFM01000246">
    <property type="protein sequence ID" value="TQF10561.1"/>
    <property type="molecule type" value="Genomic_DNA"/>
</dbReference>
<evidence type="ECO:0000313" key="1">
    <source>
        <dbReference type="EMBL" id="TQF10561.1"/>
    </source>
</evidence>
<dbReference type="RefSeq" id="WP_141647654.1">
    <property type="nucleotide sequence ID" value="NZ_VIFM01000246.1"/>
</dbReference>
<keyword evidence="2" id="KW-1185">Reference proteome</keyword>
<accession>A0A540WNG9</accession>
<organism evidence="1 2">
    <name type="scientific">Myxococcus llanfairpwllgwyngyllgogerychwyrndrobwllllantysiliogogogochensis</name>
    <dbReference type="NCBI Taxonomy" id="2590453"/>
    <lineage>
        <taxon>Bacteria</taxon>
        <taxon>Pseudomonadati</taxon>
        <taxon>Myxococcota</taxon>
        <taxon>Myxococcia</taxon>
        <taxon>Myxococcales</taxon>
        <taxon>Cystobacterineae</taxon>
        <taxon>Myxococcaceae</taxon>
        <taxon>Myxococcus</taxon>
    </lineage>
</organism>
<comment type="caution">
    <text evidence="1">The sequence shown here is derived from an EMBL/GenBank/DDBJ whole genome shotgun (WGS) entry which is preliminary data.</text>
</comment>
<gene>
    <name evidence="1" type="ORF">FJV41_38795</name>
</gene>
<evidence type="ECO:0000313" key="2">
    <source>
        <dbReference type="Proteomes" id="UP000315369"/>
    </source>
</evidence>
<dbReference type="Proteomes" id="UP000315369">
    <property type="component" value="Unassembled WGS sequence"/>
</dbReference>
<name>A0A540WNG9_9BACT</name>
<proteinExistence type="predicted"/>